<evidence type="ECO:0000256" key="4">
    <source>
        <dbReference type="ARBA" id="ARBA00022676"/>
    </source>
</evidence>
<dbReference type="PANTHER" id="PTHR22760">
    <property type="entry name" value="GLYCOSYLTRANSFERASE"/>
    <property type="match status" value="1"/>
</dbReference>
<evidence type="ECO:0000256" key="5">
    <source>
        <dbReference type="ARBA" id="ARBA00022679"/>
    </source>
</evidence>
<reference evidence="13" key="1">
    <citation type="submission" date="2025-08" db="UniProtKB">
        <authorList>
            <consortium name="RefSeq"/>
        </authorList>
    </citation>
    <scope>IDENTIFICATION</scope>
    <source>
        <strain evidence="13">Airmid</strain>
    </source>
</reference>
<dbReference type="PANTHER" id="PTHR22760:SF2">
    <property type="entry name" value="ALPHA-1,2-MANNOSYLTRANSFERASE ALG9"/>
    <property type="match status" value="1"/>
</dbReference>
<comment type="similarity">
    <text evidence="3 10">Belongs to the glycosyltransferase 22 family.</text>
</comment>
<evidence type="ECO:0000256" key="6">
    <source>
        <dbReference type="ARBA" id="ARBA00022692"/>
    </source>
</evidence>
<dbReference type="GO" id="GO:0005789">
    <property type="term" value="C:endoplasmic reticulum membrane"/>
    <property type="evidence" value="ECO:0007669"/>
    <property type="project" value="UniProtKB-SubCell"/>
</dbReference>
<evidence type="ECO:0000256" key="9">
    <source>
        <dbReference type="ARBA" id="ARBA00023136"/>
    </source>
</evidence>
<name>A0A6P6Y8Z0_DERPT</name>
<feature type="transmembrane region" description="Helical" evidence="10">
    <location>
        <begin position="240"/>
        <end position="259"/>
    </location>
</feature>
<evidence type="ECO:0000313" key="13">
    <source>
        <dbReference type="RefSeq" id="XP_027201024.1"/>
    </source>
</evidence>
<feature type="compositionally biased region" description="Low complexity" evidence="11">
    <location>
        <begin position="11"/>
        <end position="26"/>
    </location>
</feature>
<gene>
    <name evidence="13" type="primary">LOC113795045</name>
</gene>
<accession>A0A6P6Y8Z0</accession>
<evidence type="ECO:0000256" key="8">
    <source>
        <dbReference type="ARBA" id="ARBA00022989"/>
    </source>
</evidence>
<feature type="transmembrane region" description="Helical" evidence="10">
    <location>
        <begin position="123"/>
        <end position="144"/>
    </location>
</feature>
<dbReference type="Proteomes" id="UP000515146">
    <property type="component" value="Unplaced"/>
</dbReference>
<dbReference type="GO" id="GO:0006487">
    <property type="term" value="P:protein N-linked glycosylation"/>
    <property type="evidence" value="ECO:0007669"/>
    <property type="project" value="TreeGrafter"/>
</dbReference>
<feature type="transmembrane region" description="Helical" evidence="10">
    <location>
        <begin position="199"/>
        <end position="228"/>
    </location>
</feature>
<keyword evidence="12" id="KW-1185">Reference proteome</keyword>
<dbReference type="InterPro" id="IPR005599">
    <property type="entry name" value="GPI_mannosylTrfase"/>
</dbReference>
<evidence type="ECO:0000313" key="12">
    <source>
        <dbReference type="Proteomes" id="UP000515146"/>
    </source>
</evidence>
<feature type="transmembrane region" description="Helical" evidence="10">
    <location>
        <begin position="175"/>
        <end position="193"/>
    </location>
</feature>
<evidence type="ECO:0000256" key="1">
    <source>
        <dbReference type="ARBA" id="ARBA00004477"/>
    </source>
</evidence>
<comment type="pathway">
    <text evidence="2">Protein modification; protein glycosylation.</text>
</comment>
<dbReference type="RefSeq" id="XP_027201024.1">
    <property type="nucleotide sequence ID" value="XM_027345223.1"/>
</dbReference>
<dbReference type="OMA" id="PRDMHAK"/>
<evidence type="ECO:0000256" key="7">
    <source>
        <dbReference type="ARBA" id="ARBA00022824"/>
    </source>
</evidence>
<feature type="transmembrane region" description="Helical" evidence="10">
    <location>
        <begin position="295"/>
        <end position="320"/>
    </location>
</feature>
<evidence type="ECO:0000256" key="3">
    <source>
        <dbReference type="ARBA" id="ARBA00007063"/>
    </source>
</evidence>
<keyword evidence="7 10" id="KW-0256">Endoplasmic reticulum</keyword>
<dbReference type="OrthoDB" id="497541at2759"/>
<dbReference type="GO" id="GO:0000026">
    <property type="term" value="F:alpha-1,2-mannosyltransferase activity"/>
    <property type="evidence" value="ECO:0007669"/>
    <property type="project" value="TreeGrafter"/>
</dbReference>
<organism evidence="12 13">
    <name type="scientific">Dermatophagoides pteronyssinus</name>
    <name type="common">European house dust mite</name>
    <dbReference type="NCBI Taxonomy" id="6956"/>
    <lineage>
        <taxon>Eukaryota</taxon>
        <taxon>Metazoa</taxon>
        <taxon>Ecdysozoa</taxon>
        <taxon>Arthropoda</taxon>
        <taxon>Chelicerata</taxon>
        <taxon>Arachnida</taxon>
        <taxon>Acari</taxon>
        <taxon>Acariformes</taxon>
        <taxon>Sarcoptiformes</taxon>
        <taxon>Astigmata</taxon>
        <taxon>Psoroptidia</taxon>
        <taxon>Analgoidea</taxon>
        <taxon>Pyroglyphidae</taxon>
        <taxon>Dermatophagoidinae</taxon>
        <taxon>Dermatophagoides</taxon>
    </lineage>
</organism>
<dbReference type="FunCoup" id="A0A6P6Y8Z0">
    <property type="interactions" value="2021"/>
</dbReference>
<proteinExistence type="inferred from homology"/>
<keyword evidence="6 10" id="KW-0812">Transmembrane</keyword>
<dbReference type="Pfam" id="PF03901">
    <property type="entry name" value="Glyco_transf_22"/>
    <property type="match status" value="1"/>
</dbReference>
<feature type="transmembrane region" description="Helical" evidence="10">
    <location>
        <begin position="332"/>
        <end position="349"/>
    </location>
</feature>
<keyword evidence="9 10" id="KW-0472">Membrane</keyword>
<dbReference type="KEGG" id="dpte:113795045"/>
<keyword evidence="5" id="KW-0808">Transferase</keyword>
<dbReference type="UniPathway" id="UPA00378"/>
<feature type="region of interest" description="Disordered" evidence="11">
    <location>
        <begin position="1"/>
        <end position="33"/>
    </location>
</feature>
<feature type="transmembrane region" description="Helical" evidence="10">
    <location>
        <begin position="386"/>
        <end position="407"/>
    </location>
</feature>
<dbReference type="EC" id="2.4.1.-" evidence="10"/>
<evidence type="ECO:0000256" key="2">
    <source>
        <dbReference type="ARBA" id="ARBA00004922"/>
    </source>
</evidence>
<feature type="transmembrane region" description="Helical" evidence="10">
    <location>
        <begin position="355"/>
        <end position="374"/>
    </location>
</feature>
<comment type="subcellular location">
    <subcellularLocation>
        <location evidence="1 10">Endoplasmic reticulum membrane</location>
        <topology evidence="1 10">Multi-pass membrane protein</topology>
    </subcellularLocation>
</comment>
<keyword evidence="4 10" id="KW-0328">Glycosyltransferase</keyword>
<sequence>MPVKNRKLSSKNENQVNNKKQQQQQQDKNRSKQQVETDLNFKISSKWIFIWFLMARLCSSLWNNINDCDETFNYWEPGHFLLYGSGFQTWEYSPKYSIRSYTYLWFYMLPGKLLKNYFEKFEIFYIIRCYMAILSAIVETFLFISIRKSFGNKNAQYYCLISSLSTGMFNSMTSFLPSSFAIYAVCLSFGFWLRGNHTFFIVFFAAGSILGWPFVSAIGIPMALFYLFSNRYRMKFIRTSIISAIIISLPIIIIDTYYYGKFVFAPINIILYNVFSEHGSTLYGTEPFSFYLKNLFLNFNIFFIISLLSIPVLIISSLINNRMDRLNLQRQILINCSLLVWYLIFFCQSHKEERFMYPIYPLLCLTTSLTLTNLESIINNNRLQSILIKLLFSIFFLLSLSRTLALYRGYYSSLNIYHEFWRPPLLDVNNDSNQTSTTKIICLGKEWHRFPSNFFIPEKKFQIEFIRSEFRGQLPKYFDKKVKYPTRIEPDDMNDQNQEQPERYVNDIQSGCDYIIDTDYPDYSGRDYPYSKHPESWKIIKSFWYLNQKQSENVFRTFYLPFLFEYKCHFIDYNILINARKHSKSN</sequence>
<protein>
    <recommendedName>
        <fullName evidence="10">Mannosyltransferase</fullName>
        <ecNumber evidence="10">2.4.1.-</ecNumber>
    </recommendedName>
</protein>
<dbReference type="InParanoid" id="A0A6P6Y8Z0"/>
<evidence type="ECO:0000256" key="11">
    <source>
        <dbReference type="SAM" id="MobiDB-lite"/>
    </source>
</evidence>
<evidence type="ECO:0000256" key="10">
    <source>
        <dbReference type="RuleBase" id="RU363075"/>
    </source>
</evidence>
<dbReference type="AlphaFoldDB" id="A0A6P6Y8Z0"/>
<keyword evidence="8 10" id="KW-1133">Transmembrane helix</keyword>